<dbReference type="NCBIfam" id="TIGR00254">
    <property type="entry name" value="GGDEF"/>
    <property type="match status" value="1"/>
</dbReference>
<dbReference type="RefSeq" id="WP_069671456.1">
    <property type="nucleotide sequence ID" value="NZ_MCBT01000043.1"/>
</dbReference>
<dbReference type="SMART" id="SM00267">
    <property type="entry name" value="GGDEF"/>
    <property type="match status" value="1"/>
</dbReference>
<dbReference type="InterPro" id="IPR046342">
    <property type="entry name" value="CBS_dom_sf"/>
</dbReference>
<dbReference type="Gene3D" id="3.20.20.450">
    <property type="entry name" value="EAL domain"/>
    <property type="match status" value="1"/>
</dbReference>
<keyword evidence="3" id="KW-0808">Transferase</keyword>
<dbReference type="GO" id="GO:0016740">
    <property type="term" value="F:transferase activity"/>
    <property type="evidence" value="ECO:0007669"/>
    <property type="project" value="UniProtKB-KW"/>
</dbReference>
<dbReference type="InterPro" id="IPR050706">
    <property type="entry name" value="Cyclic-di-GMP_PDE-like"/>
</dbReference>
<accession>A0A1E5IS55</accession>
<reference evidence="3 4" key="1">
    <citation type="submission" date="2016-07" db="EMBL/GenBank/DDBJ databases">
        <title>Whole-genome of two Shewanella species isolated from a digestive organ of sea cucumber Apostichopus japonicus Selenka 1867.</title>
        <authorList>
            <person name="Hong H.-H."/>
            <person name="Choi H."/>
            <person name="Cheon S."/>
            <person name="Oh J.-S."/>
            <person name="Lee H.-G."/>
            <person name="Park C."/>
        </authorList>
    </citation>
    <scope>NUCLEOTIDE SEQUENCE [LARGE SCALE GENOMIC DNA]</scope>
    <source>
        <strain evidence="3 4">CSB03KR</strain>
    </source>
</reference>
<dbReference type="STRING" id="23.BEL05_13320"/>
<dbReference type="PROSITE" id="PS50887">
    <property type="entry name" value="GGDEF"/>
    <property type="match status" value="1"/>
</dbReference>
<evidence type="ECO:0000313" key="4">
    <source>
        <dbReference type="Proteomes" id="UP000095230"/>
    </source>
</evidence>
<dbReference type="Pfam" id="PF00990">
    <property type="entry name" value="GGDEF"/>
    <property type="match status" value="1"/>
</dbReference>
<dbReference type="AlphaFoldDB" id="A0A1E5IS55"/>
<dbReference type="SUPFAM" id="SSF141868">
    <property type="entry name" value="EAL domain-like"/>
    <property type="match status" value="1"/>
</dbReference>
<evidence type="ECO:0000259" key="1">
    <source>
        <dbReference type="PROSITE" id="PS50883"/>
    </source>
</evidence>
<dbReference type="SUPFAM" id="SSF55073">
    <property type="entry name" value="Nucleotide cyclase"/>
    <property type="match status" value="1"/>
</dbReference>
<organism evidence="3 4">
    <name type="scientific">Shewanella colwelliana</name>
    <name type="common">Alteromonas colwelliana</name>
    <dbReference type="NCBI Taxonomy" id="23"/>
    <lineage>
        <taxon>Bacteria</taxon>
        <taxon>Pseudomonadati</taxon>
        <taxon>Pseudomonadota</taxon>
        <taxon>Gammaproteobacteria</taxon>
        <taxon>Alteromonadales</taxon>
        <taxon>Shewanellaceae</taxon>
        <taxon>Shewanella</taxon>
    </lineage>
</organism>
<dbReference type="SUPFAM" id="SSF54631">
    <property type="entry name" value="CBS-domain pair"/>
    <property type="match status" value="1"/>
</dbReference>
<sequence>MTAIDLRDTLDKIIIQEKIHVLFQPIFNISTQRIHGFEALSRGPQHSALHSPVPLFQTAEHEGRLAELEEICRRHSIHRFNTSELPGKLFINISPKALLEPSHAKGLTLSLVQELGLSPNQIVIELSEQYPADDIDLLKDCLNHYRSQGFLTAIDDLGTGYSGLRLWSELAPDYVKIDRHFIHNIDSSPVKQEFVRSIIDLCQSLTCKVIAEGIETQAELALLKQLGIIYCQGYLLGRPESEPKQHCSHASSAEPIALQARYAESAESLCARAITVNPQTKLKALSELFITQQSLQAIAVVDNKKPLAIVDRAQLMELFSTPYGRALHENKAVSEVMDNKVLIVQASDPISKVSQRLTASDHGVVAQQFIIMRDKHFLGIGHTKDLLQQITEQRIKIARHANPLTGLPGNIPIQEELKRLRDHNRAYYLAYFDLCNFKPYNDIYGFCRGDEVIQSVAKLLQLQLCGDNFVGHIGGDDFVIISTDDNIIEQCFQVLSQFNASKQLFYSAEHWQAQKMIAEDRQGVCKEHPLISLCVGLLPPEITHSCSEQALSAYSAAAKKQAKDAENAFSLFKLPKCYPIQAHPLKRA</sequence>
<feature type="domain" description="EAL" evidence="1">
    <location>
        <begin position="1"/>
        <end position="253"/>
    </location>
</feature>
<dbReference type="Gene3D" id="3.30.70.270">
    <property type="match status" value="1"/>
</dbReference>
<evidence type="ECO:0000313" key="3">
    <source>
        <dbReference type="EMBL" id="OEG73247.1"/>
    </source>
</evidence>
<dbReference type="PANTHER" id="PTHR33121:SF76">
    <property type="entry name" value="SIGNALING PROTEIN"/>
    <property type="match status" value="1"/>
</dbReference>
<dbReference type="CDD" id="cd01949">
    <property type="entry name" value="GGDEF"/>
    <property type="match status" value="1"/>
</dbReference>
<dbReference type="GO" id="GO:0071111">
    <property type="term" value="F:cyclic-guanylate-specific phosphodiesterase activity"/>
    <property type="evidence" value="ECO:0007669"/>
    <property type="project" value="InterPro"/>
</dbReference>
<proteinExistence type="predicted"/>
<dbReference type="PROSITE" id="PS50883">
    <property type="entry name" value="EAL"/>
    <property type="match status" value="1"/>
</dbReference>
<dbReference type="EMBL" id="MCBT01000043">
    <property type="protein sequence ID" value="OEG73247.1"/>
    <property type="molecule type" value="Genomic_DNA"/>
</dbReference>
<dbReference type="CDD" id="cd01948">
    <property type="entry name" value="EAL"/>
    <property type="match status" value="1"/>
</dbReference>
<dbReference type="SMART" id="SM00052">
    <property type="entry name" value="EAL"/>
    <property type="match status" value="1"/>
</dbReference>
<dbReference type="InterPro" id="IPR043128">
    <property type="entry name" value="Rev_trsase/Diguanyl_cyclase"/>
</dbReference>
<dbReference type="Pfam" id="PF00563">
    <property type="entry name" value="EAL"/>
    <property type="match status" value="1"/>
</dbReference>
<feature type="domain" description="GGDEF" evidence="2">
    <location>
        <begin position="425"/>
        <end position="574"/>
    </location>
</feature>
<evidence type="ECO:0000259" key="2">
    <source>
        <dbReference type="PROSITE" id="PS50887"/>
    </source>
</evidence>
<gene>
    <name evidence="3" type="ORF">BEL05_13320</name>
</gene>
<dbReference type="CDD" id="cd04598">
    <property type="entry name" value="CBS_pair_GGDEF_EAL"/>
    <property type="match status" value="1"/>
</dbReference>
<dbReference type="PANTHER" id="PTHR33121">
    <property type="entry name" value="CYCLIC DI-GMP PHOSPHODIESTERASE PDEF"/>
    <property type="match status" value="1"/>
</dbReference>
<protein>
    <submittedName>
        <fullName evidence="3">D-glycero-D-manno-heptose 1-phosphate guanosyltransferase</fullName>
    </submittedName>
</protein>
<dbReference type="InterPro" id="IPR000160">
    <property type="entry name" value="GGDEF_dom"/>
</dbReference>
<comment type="caution">
    <text evidence="3">The sequence shown here is derived from an EMBL/GenBank/DDBJ whole genome shotgun (WGS) entry which is preliminary data.</text>
</comment>
<name>A0A1E5IS55_SHECO</name>
<dbReference type="Gene3D" id="3.10.580.10">
    <property type="entry name" value="CBS-domain"/>
    <property type="match status" value="1"/>
</dbReference>
<dbReference type="OrthoDB" id="1673646at2"/>
<dbReference type="InterPro" id="IPR029787">
    <property type="entry name" value="Nucleotide_cyclase"/>
</dbReference>
<dbReference type="InterPro" id="IPR035919">
    <property type="entry name" value="EAL_sf"/>
</dbReference>
<dbReference type="Proteomes" id="UP000095230">
    <property type="component" value="Unassembled WGS sequence"/>
</dbReference>
<dbReference type="InterPro" id="IPR001633">
    <property type="entry name" value="EAL_dom"/>
</dbReference>